<feature type="coiled-coil region" evidence="1">
    <location>
        <begin position="61"/>
        <end position="88"/>
    </location>
</feature>
<dbReference type="KEGG" id="ckw:CKALI_00135"/>
<protein>
    <submittedName>
        <fullName evidence="3">Uncharacterized protein</fullName>
    </submittedName>
</protein>
<evidence type="ECO:0000313" key="3">
    <source>
        <dbReference type="EMBL" id="QGU00929.1"/>
    </source>
</evidence>
<keyword evidence="2" id="KW-0472">Membrane</keyword>
<proteinExistence type="predicted"/>
<keyword evidence="2" id="KW-0812">Transmembrane</keyword>
<keyword evidence="4" id="KW-1185">Reference proteome</keyword>
<feature type="transmembrane region" description="Helical" evidence="2">
    <location>
        <begin position="112"/>
        <end position="133"/>
    </location>
</feature>
<reference evidence="4" key="1">
    <citation type="submission" date="2019-11" db="EMBL/GenBank/DDBJ databases">
        <title>Complete genome sequence of Corynebacterium kalinowskii 1959, a novel Corynebacterium species isolated from soil of a small paddock in Vilsendorf, Germany.</title>
        <authorList>
            <person name="Schaffert L."/>
            <person name="Ruwe M."/>
            <person name="Milse J."/>
            <person name="Hanuschka K."/>
            <person name="Ortseifen V."/>
            <person name="Droste J."/>
            <person name="Brandt D."/>
            <person name="Schlueter L."/>
            <person name="Kutter Y."/>
            <person name="Vinke S."/>
            <person name="Viehoefer P."/>
            <person name="Jacob L."/>
            <person name="Luebke N.-C."/>
            <person name="Schulte-Berndt E."/>
            <person name="Hain C."/>
            <person name="Linder M."/>
            <person name="Schmidt P."/>
            <person name="Wollenschlaeger L."/>
            <person name="Luttermann T."/>
            <person name="Thieme E."/>
            <person name="Hassa J."/>
            <person name="Haak M."/>
            <person name="Wittchen M."/>
            <person name="Mentz A."/>
            <person name="Persicke M."/>
            <person name="Busche T."/>
            <person name="Ruckert C."/>
        </authorList>
    </citation>
    <scope>NUCLEOTIDE SEQUENCE [LARGE SCALE GENOMIC DNA]</scope>
    <source>
        <strain evidence="4">1959</strain>
    </source>
</reference>
<dbReference type="RefSeq" id="WP_156191395.1">
    <property type="nucleotide sequence ID" value="NZ_CP046452.1"/>
</dbReference>
<accession>A0A6B8VD17</accession>
<gene>
    <name evidence="3" type="ORF">CKALI_00135</name>
</gene>
<dbReference type="AlphaFoldDB" id="A0A6B8VD17"/>
<name>A0A6B8VD17_9CORY</name>
<keyword evidence="2" id="KW-1133">Transmembrane helix</keyword>
<evidence type="ECO:0000256" key="1">
    <source>
        <dbReference type="SAM" id="Coils"/>
    </source>
</evidence>
<dbReference type="EMBL" id="CP046452">
    <property type="protein sequence ID" value="QGU00929.1"/>
    <property type="molecule type" value="Genomic_DNA"/>
</dbReference>
<evidence type="ECO:0000256" key="2">
    <source>
        <dbReference type="SAM" id="Phobius"/>
    </source>
</evidence>
<keyword evidence="1" id="KW-0175">Coiled coil</keyword>
<sequence>MNNVKLAIDTARAAVSAVNDYRERKSAEAYEALSEVAEQYTIAELAGLGQEKGKALLDDRRDTAAKVAENARIRLEKAREASAVASKELAKKADKQAIKLGIKEEPKKKGKAGIVALVVALLGAAGAAAYWFLFREEKAATVPPRVEEHGAEGSRLVYSTVTPTESEVSPEFLDDLDKQLAEHKAQDTEIAEQVQAINDGEFANDAIDEAIDDADVSELNSLEDQAEDAEKKFDGR</sequence>
<evidence type="ECO:0000313" key="4">
    <source>
        <dbReference type="Proteomes" id="UP000427071"/>
    </source>
</evidence>
<dbReference type="Proteomes" id="UP000427071">
    <property type="component" value="Chromosome"/>
</dbReference>
<organism evidence="3 4">
    <name type="scientific">Corynebacterium kalinowskii</name>
    <dbReference type="NCBI Taxonomy" id="2675216"/>
    <lineage>
        <taxon>Bacteria</taxon>
        <taxon>Bacillati</taxon>
        <taxon>Actinomycetota</taxon>
        <taxon>Actinomycetes</taxon>
        <taxon>Mycobacteriales</taxon>
        <taxon>Corynebacteriaceae</taxon>
        <taxon>Corynebacterium</taxon>
    </lineage>
</organism>